<feature type="region of interest" description="Disordered" evidence="1">
    <location>
        <begin position="76"/>
        <end position="105"/>
    </location>
</feature>
<gene>
    <name evidence="2" type="ORF">BVC71_12530</name>
</gene>
<dbReference type="EMBL" id="MSPP01000004">
    <property type="protein sequence ID" value="OUD08747.1"/>
    <property type="molecule type" value="Genomic_DNA"/>
</dbReference>
<evidence type="ECO:0008006" key="4">
    <source>
        <dbReference type="Google" id="ProtNLM"/>
    </source>
</evidence>
<protein>
    <recommendedName>
        <fullName evidence="4">DUF4177 domain-containing protein</fullName>
    </recommendedName>
</protein>
<proteinExistence type="predicted"/>
<sequence>MPVYEYRVIPAPSKGIKVKGVKTAHDRFAHTLQDIMNEMGLEGWEYQRTDTLPAEERSGLAKKTIVQRSVLVFRREKEATASSGQPTITATPQTSAPNDPDVAAE</sequence>
<evidence type="ECO:0000313" key="2">
    <source>
        <dbReference type="EMBL" id="OUD08747.1"/>
    </source>
</evidence>
<dbReference type="Proteomes" id="UP000194664">
    <property type="component" value="Unassembled WGS sequence"/>
</dbReference>
<keyword evidence="3" id="KW-1185">Reference proteome</keyword>
<accession>A0A251WWD2</accession>
<reference evidence="2 3" key="1">
    <citation type="submission" date="2016-12" db="EMBL/GenBank/DDBJ databases">
        <title>The draft genome sequence of HSLHS2.</title>
        <authorList>
            <person name="Hu D."/>
            <person name="Wang L."/>
            <person name="Shao Z."/>
        </authorList>
    </citation>
    <scope>NUCLEOTIDE SEQUENCE [LARGE SCALE GENOMIC DNA]</scope>
    <source>
        <strain evidence="2">MCCC 1A06712</strain>
    </source>
</reference>
<comment type="caution">
    <text evidence="2">The sequence shown here is derived from an EMBL/GenBank/DDBJ whole genome shotgun (WGS) entry which is preliminary data.</text>
</comment>
<dbReference type="OrthoDB" id="7658888at2"/>
<name>A0A251WWD2_9RHOB</name>
<evidence type="ECO:0000256" key="1">
    <source>
        <dbReference type="SAM" id="MobiDB-lite"/>
    </source>
</evidence>
<feature type="compositionally biased region" description="Polar residues" evidence="1">
    <location>
        <begin position="80"/>
        <end position="97"/>
    </location>
</feature>
<dbReference type="AlphaFoldDB" id="A0A251WWD2"/>
<dbReference type="RefSeq" id="WP_086452011.1">
    <property type="nucleotide sequence ID" value="NZ_MSPP01000004.1"/>
</dbReference>
<organism evidence="2 3">
    <name type="scientific">Marivivens niveibacter</name>
    <dbReference type="NCBI Taxonomy" id="1930667"/>
    <lineage>
        <taxon>Bacteria</taxon>
        <taxon>Pseudomonadati</taxon>
        <taxon>Pseudomonadota</taxon>
        <taxon>Alphaproteobacteria</taxon>
        <taxon>Rhodobacterales</taxon>
        <taxon>Paracoccaceae</taxon>
        <taxon>Marivivens group</taxon>
        <taxon>Marivivens</taxon>
    </lineage>
</organism>
<evidence type="ECO:0000313" key="3">
    <source>
        <dbReference type="Proteomes" id="UP000194664"/>
    </source>
</evidence>